<comment type="caution">
    <text evidence="1">The sequence shown here is derived from an EMBL/GenBank/DDBJ whole genome shotgun (WGS) entry which is preliminary data.</text>
</comment>
<dbReference type="HOGENOM" id="CLU_219738_0_0_9"/>
<evidence type="ECO:0000313" key="1">
    <source>
        <dbReference type="EMBL" id="EFH08888.1"/>
    </source>
</evidence>
<accession>D5PZE3</accession>
<dbReference type="AlphaFoldDB" id="D5PZE3"/>
<gene>
    <name evidence="1" type="ORF">HMPREF0220_0025</name>
</gene>
<dbReference type="Proteomes" id="UP000003227">
    <property type="component" value="Unassembled WGS sequence"/>
</dbReference>
<organism evidence="1 2">
    <name type="scientific">Clostridioides difficile NAP08</name>
    <dbReference type="NCBI Taxonomy" id="525259"/>
    <lineage>
        <taxon>Bacteria</taxon>
        <taxon>Bacillati</taxon>
        <taxon>Bacillota</taxon>
        <taxon>Clostridia</taxon>
        <taxon>Peptostreptococcales</taxon>
        <taxon>Peptostreptococcaceae</taxon>
        <taxon>Clostridioides</taxon>
    </lineage>
</organism>
<name>D5PZE3_CLODI</name>
<evidence type="ECO:0000313" key="2">
    <source>
        <dbReference type="Proteomes" id="UP000003227"/>
    </source>
</evidence>
<dbReference type="EMBL" id="ADNX01000002">
    <property type="protein sequence ID" value="EFH08888.1"/>
    <property type="molecule type" value="Genomic_DNA"/>
</dbReference>
<reference evidence="1 2" key="1">
    <citation type="submission" date="2010-05" db="EMBL/GenBank/DDBJ databases">
        <authorList>
            <person name="Qin X."/>
            <person name="Bachman B."/>
            <person name="Battles P."/>
            <person name="Bell A."/>
            <person name="Bess C."/>
            <person name="Bickham C."/>
            <person name="Chaboub L."/>
            <person name="Chen D."/>
            <person name="Coyle M."/>
            <person name="Deiros D.R."/>
            <person name="Dinh H."/>
            <person name="Forbes L."/>
            <person name="Fowler G."/>
            <person name="Francisco L."/>
            <person name="Fu Q."/>
            <person name="Gubbala S."/>
            <person name="Hale W."/>
            <person name="Han Y."/>
            <person name="Hemphill L."/>
            <person name="Highlander S.K."/>
            <person name="Hirani K."/>
            <person name="Hogues M."/>
            <person name="Jackson L."/>
            <person name="Jakkamsetti A."/>
            <person name="Javaid M."/>
            <person name="Jiang H."/>
            <person name="Korchina V."/>
            <person name="Kovar C."/>
            <person name="Lara F."/>
            <person name="Lee S."/>
            <person name="Mata R."/>
            <person name="Mathew T."/>
            <person name="Moen C."/>
            <person name="Morales K."/>
            <person name="Munidasa M."/>
            <person name="Nazareth L."/>
            <person name="Ngo R."/>
            <person name="Nguyen L."/>
            <person name="Okwuonu G."/>
            <person name="Ongeri F."/>
            <person name="Patil S."/>
            <person name="Petrosino J."/>
            <person name="Pham C."/>
            <person name="Pham P."/>
            <person name="Pu L.-L."/>
            <person name="Puazo M."/>
            <person name="Raj R."/>
            <person name="Reid J."/>
            <person name="Rouhana J."/>
            <person name="Saada N."/>
            <person name="Shang Y."/>
            <person name="Simmons D."/>
            <person name="Thornton R."/>
            <person name="Warren J."/>
            <person name="Weissenberger G."/>
            <person name="Zhang J."/>
            <person name="Zhang L."/>
            <person name="Zhou C."/>
            <person name="Zhu D."/>
            <person name="Muzny D."/>
            <person name="Worley K."/>
            <person name="Gibbs R."/>
        </authorList>
    </citation>
    <scope>NUCLEOTIDE SEQUENCE [LARGE SCALE GENOMIC DNA]</scope>
    <source>
        <strain evidence="1 2">NAP08</strain>
    </source>
</reference>
<proteinExistence type="predicted"/>
<sequence length="44" mass="5313">MGSEFMEKPNTKVVNFQEYKDRKNKREVNRDELLKLIKKIVTSK</sequence>
<protein>
    <submittedName>
        <fullName evidence="1">Uncharacterized protein</fullName>
    </submittedName>
</protein>